<dbReference type="InParanoid" id="A0A1S3HS45"/>
<dbReference type="PANTHER" id="PTHR23023">
    <property type="entry name" value="DIMETHYLANILINE MONOOXYGENASE"/>
    <property type="match status" value="1"/>
</dbReference>
<evidence type="ECO:0000256" key="3">
    <source>
        <dbReference type="ARBA" id="ARBA00009183"/>
    </source>
</evidence>
<evidence type="ECO:0000256" key="14">
    <source>
        <dbReference type="ARBA" id="ARBA00047338"/>
    </source>
</evidence>
<keyword evidence="7 18" id="KW-0274">FAD</keyword>
<evidence type="ECO:0000256" key="18">
    <source>
        <dbReference type="PIRNR" id="PIRNR000332"/>
    </source>
</evidence>
<keyword evidence="4 18" id="KW-0285">Flavoprotein</keyword>
<evidence type="ECO:0000256" key="19">
    <source>
        <dbReference type="RuleBase" id="RU361177"/>
    </source>
</evidence>
<keyword evidence="11 18" id="KW-0503">Monooxygenase</keyword>
<organism evidence="20 21">
    <name type="scientific">Lingula anatina</name>
    <name type="common">Brachiopod</name>
    <name type="synonym">Lingula unguis</name>
    <dbReference type="NCBI Taxonomy" id="7574"/>
    <lineage>
        <taxon>Eukaryota</taxon>
        <taxon>Metazoa</taxon>
        <taxon>Spiralia</taxon>
        <taxon>Lophotrochozoa</taxon>
        <taxon>Brachiopoda</taxon>
        <taxon>Linguliformea</taxon>
        <taxon>Lingulata</taxon>
        <taxon>Lingulida</taxon>
        <taxon>Linguloidea</taxon>
        <taxon>Lingulidae</taxon>
        <taxon>Lingula</taxon>
    </lineage>
</organism>
<comment type="catalytic activity">
    <reaction evidence="14">
        <text>hypotaurine + NADH + O2 + H(+) = taurine + NAD(+) + H2O</text>
        <dbReference type="Rhea" id="RHEA:74111"/>
        <dbReference type="ChEBI" id="CHEBI:15377"/>
        <dbReference type="ChEBI" id="CHEBI:15378"/>
        <dbReference type="ChEBI" id="CHEBI:15379"/>
        <dbReference type="ChEBI" id="CHEBI:57540"/>
        <dbReference type="ChEBI" id="CHEBI:57853"/>
        <dbReference type="ChEBI" id="CHEBI:57945"/>
        <dbReference type="ChEBI" id="CHEBI:507393"/>
        <dbReference type="EC" id="1.14.13.8"/>
    </reaction>
    <physiologicalReaction direction="left-to-right" evidence="14">
        <dbReference type="Rhea" id="RHEA:74112"/>
    </physiologicalReaction>
</comment>
<evidence type="ECO:0000256" key="1">
    <source>
        <dbReference type="ARBA" id="ARBA00001974"/>
    </source>
</evidence>
<sequence>MSQVTGQLKRVCFIGGGVSRVTSIKACLEEGMSLPTGQHKRVCIIGGGVSGLSSIKACLEEGLRPVCFEQHDHVGGQWHFSENMETGTDSLCRMFSAVVTNTSKKMTEFSDFPMRKDFPTFIPARKINSYIQDYAEHFDLKKYVQYGIRVDDVSKADDFSQSGQWKVTYTYAKEISHQKTEIFDCVMVCNGIFNEQNWPHYPGLEMFQGEVTHGGNYFHCDPYKDKNVLVVGSSFSAADIAVDLSRVAQNTYISTRRGFWIMPRLPDGQEPWDMTLFSRPLINWLPWALRTRAWGNVLKERFNYQKFDLKPHKRFLSQSLCITDELQNKLLYGQVQAKPSISKFTSSGVTFTDGTSIEDLDAVIFATGYRLKCAFIKDSQVLPENSAEMEMYKHIFPVNIKHQTLVCINYLRVLGSVLPTSELQARVAARVFSGNLKLPRASHMKRDVAEKKSEIINQWGNCTVPKEFVYFYYEELAQLLGVKPQTWKLLVTNPSLVKKLMFGPVTPAQYRLHGPHANFDVAAQSILDT</sequence>
<evidence type="ECO:0000256" key="6">
    <source>
        <dbReference type="ARBA" id="ARBA00022824"/>
    </source>
</evidence>
<gene>
    <name evidence="21" type="primary">LOC106157684</name>
</gene>
<accession>A0A1S3HS45</accession>
<dbReference type="GO" id="GO:0050660">
    <property type="term" value="F:flavin adenine dinucleotide binding"/>
    <property type="evidence" value="ECO:0007669"/>
    <property type="project" value="InterPro"/>
</dbReference>
<keyword evidence="8 18" id="KW-0521">NADP</keyword>
<dbReference type="GO" id="GO:0034899">
    <property type="term" value="F:trimethylamine monooxygenase activity"/>
    <property type="evidence" value="ECO:0007669"/>
    <property type="project" value="UniProtKB-EC"/>
</dbReference>
<evidence type="ECO:0000256" key="10">
    <source>
        <dbReference type="ARBA" id="ARBA00023002"/>
    </source>
</evidence>
<proteinExistence type="inferred from homology"/>
<evidence type="ECO:0000256" key="2">
    <source>
        <dbReference type="ARBA" id="ARBA00004389"/>
    </source>
</evidence>
<dbReference type="Pfam" id="PF00743">
    <property type="entry name" value="FMO-like"/>
    <property type="match status" value="1"/>
</dbReference>
<evidence type="ECO:0000256" key="17">
    <source>
        <dbReference type="ARBA" id="ARBA00049443"/>
    </source>
</evidence>
<keyword evidence="12 18" id="KW-0472">Membrane</keyword>
<protein>
    <recommendedName>
        <fullName evidence="19">Flavin-containing monooxygenase</fullName>
        <ecNumber evidence="19">1.-.-.-</ecNumber>
    </recommendedName>
</protein>
<evidence type="ECO:0000256" key="5">
    <source>
        <dbReference type="ARBA" id="ARBA00022692"/>
    </source>
</evidence>
<comment type="catalytic activity">
    <reaction evidence="16">
        <text>trimethylamine + NADPH + O2 = trimethylamine N-oxide + NADP(+) + H2O</text>
        <dbReference type="Rhea" id="RHEA:31979"/>
        <dbReference type="ChEBI" id="CHEBI:15377"/>
        <dbReference type="ChEBI" id="CHEBI:15379"/>
        <dbReference type="ChEBI" id="CHEBI:15724"/>
        <dbReference type="ChEBI" id="CHEBI:57783"/>
        <dbReference type="ChEBI" id="CHEBI:58349"/>
        <dbReference type="ChEBI" id="CHEBI:58389"/>
        <dbReference type="EC" id="1.14.13.148"/>
    </reaction>
    <physiologicalReaction direction="left-to-right" evidence="16">
        <dbReference type="Rhea" id="RHEA:31980"/>
    </physiologicalReaction>
</comment>
<dbReference type="GO" id="GO:0004499">
    <property type="term" value="F:N,N-dimethylaniline monooxygenase activity"/>
    <property type="evidence" value="ECO:0007669"/>
    <property type="project" value="UniProtKB-UniRule"/>
</dbReference>
<comment type="cofactor">
    <cofactor evidence="1 18 19">
        <name>FAD</name>
        <dbReference type="ChEBI" id="CHEBI:57692"/>
    </cofactor>
</comment>
<evidence type="ECO:0000256" key="16">
    <source>
        <dbReference type="ARBA" id="ARBA00048088"/>
    </source>
</evidence>
<dbReference type="InterPro" id="IPR000960">
    <property type="entry name" value="Flavin_mOase"/>
</dbReference>
<dbReference type="Proteomes" id="UP000085678">
    <property type="component" value="Unplaced"/>
</dbReference>
<evidence type="ECO:0000256" key="12">
    <source>
        <dbReference type="ARBA" id="ARBA00023136"/>
    </source>
</evidence>
<name>A0A1S3HS45_LINAN</name>
<comment type="similarity">
    <text evidence="3 18 19">Belongs to the FMO family.</text>
</comment>
<evidence type="ECO:0000256" key="8">
    <source>
        <dbReference type="ARBA" id="ARBA00022857"/>
    </source>
</evidence>
<evidence type="ECO:0000256" key="7">
    <source>
        <dbReference type="ARBA" id="ARBA00022827"/>
    </source>
</evidence>
<comment type="catalytic activity">
    <reaction evidence="15">
        <text>hypotaurine + NADPH + O2 + H(+) = taurine + NADP(+) + H2O</text>
        <dbReference type="Rhea" id="RHEA:69819"/>
        <dbReference type="ChEBI" id="CHEBI:15377"/>
        <dbReference type="ChEBI" id="CHEBI:15378"/>
        <dbReference type="ChEBI" id="CHEBI:15379"/>
        <dbReference type="ChEBI" id="CHEBI:57783"/>
        <dbReference type="ChEBI" id="CHEBI:57853"/>
        <dbReference type="ChEBI" id="CHEBI:58349"/>
        <dbReference type="ChEBI" id="CHEBI:507393"/>
        <dbReference type="EC" id="1.14.13.8"/>
    </reaction>
    <physiologicalReaction direction="left-to-right" evidence="15">
        <dbReference type="Rhea" id="RHEA:69820"/>
    </physiologicalReaction>
</comment>
<dbReference type="RefSeq" id="XP_013388857.1">
    <property type="nucleotide sequence ID" value="XM_013533403.1"/>
</dbReference>
<dbReference type="InterPro" id="IPR020946">
    <property type="entry name" value="Flavin_mOase-like"/>
</dbReference>
<dbReference type="AlphaFoldDB" id="A0A1S3HS45"/>
<comment type="function">
    <text evidence="13">Broad spectrum monooxygenase that catalyzes the oxygenation of a wide variety of nitrogen- and sulfur-containing compounds including xenobiotics. Catalyzes the S-oxygenation of hypotaurine to produce taurine, an organic osmolyte involved in cell volume regulation as well as a variety of cytoprotective and developmental processes. In vitro, catalyzes the N-oxygenation of trimethylamine (TMA) to produce trimethylamine N-oxide (TMAO) and could therefore participate to the detoxification of this compound that is generated by the action of gut microbiota from dietary precursors such as choline, choline containing compounds, betaine or L-carnitine.</text>
</comment>
<dbReference type="GO" id="GO:0050661">
    <property type="term" value="F:NADP binding"/>
    <property type="evidence" value="ECO:0007669"/>
    <property type="project" value="InterPro"/>
</dbReference>
<keyword evidence="5" id="KW-0812">Transmembrane</keyword>
<dbReference type="PRINTS" id="PR00370">
    <property type="entry name" value="FMOXYGENASE"/>
</dbReference>
<dbReference type="SUPFAM" id="SSF51905">
    <property type="entry name" value="FAD/NAD(P)-binding domain"/>
    <property type="match status" value="2"/>
</dbReference>
<dbReference type="GO" id="GO:0005789">
    <property type="term" value="C:endoplasmic reticulum membrane"/>
    <property type="evidence" value="ECO:0007669"/>
    <property type="project" value="UniProtKB-SubCell"/>
</dbReference>
<dbReference type="InterPro" id="IPR050346">
    <property type="entry name" value="FMO-like"/>
</dbReference>
<dbReference type="OrthoDB" id="66881at2759"/>
<dbReference type="PIRSF" id="PIRSF000332">
    <property type="entry name" value="FMO"/>
    <property type="match status" value="1"/>
</dbReference>
<dbReference type="OMA" id="TWIYPRL"/>
<dbReference type="GeneID" id="106157684"/>
<evidence type="ECO:0000313" key="21">
    <source>
        <dbReference type="RefSeq" id="XP_013388857.1"/>
    </source>
</evidence>
<comment type="subcellular location">
    <subcellularLocation>
        <location evidence="2">Endoplasmic reticulum membrane</location>
        <topology evidence="2">Single-pass membrane protein</topology>
    </subcellularLocation>
</comment>
<keyword evidence="6 18" id="KW-0256">Endoplasmic reticulum</keyword>
<reference evidence="21" key="1">
    <citation type="submission" date="2025-08" db="UniProtKB">
        <authorList>
            <consortium name="RefSeq"/>
        </authorList>
    </citation>
    <scope>IDENTIFICATION</scope>
    <source>
        <tissue evidence="21">Gonads</tissue>
    </source>
</reference>
<evidence type="ECO:0000313" key="20">
    <source>
        <dbReference type="Proteomes" id="UP000085678"/>
    </source>
</evidence>
<dbReference type="KEGG" id="lak:106157684"/>
<keyword evidence="20" id="KW-1185">Reference proteome</keyword>
<dbReference type="FunFam" id="3.50.50.60:FF:000159">
    <property type="entry name" value="Dimethylaniline monooxygenase [N-oxide-forming]"/>
    <property type="match status" value="1"/>
</dbReference>
<evidence type="ECO:0000256" key="9">
    <source>
        <dbReference type="ARBA" id="ARBA00022989"/>
    </source>
</evidence>
<evidence type="ECO:0000256" key="4">
    <source>
        <dbReference type="ARBA" id="ARBA00022630"/>
    </source>
</evidence>
<comment type="catalytic activity">
    <reaction evidence="17">
        <text>N,N-dimethylaniline + NADPH + O2 + H(+) = N,N-dimethylaniline N-oxide + NADP(+) + H2O</text>
        <dbReference type="Rhea" id="RHEA:24468"/>
        <dbReference type="ChEBI" id="CHEBI:15377"/>
        <dbReference type="ChEBI" id="CHEBI:15378"/>
        <dbReference type="ChEBI" id="CHEBI:15379"/>
        <dbReference type="ChEBI" id="CHEBI:16269"/>
        <dbReference type="ChEBI" id="CHEBI:17735"/>
        <dbReference type="ChEBI" id="CHEBI:57783"/>
        <dbReference type="ChEBI" id="CHEBI:58349"/>
        <dbReference type="EC" id="1.14.13.8"/>
    </reaction>
    <physiologicalReaction direction="left-to-right" evidence="17">
        <dbReference type="Rhea" id="RHEA:24469"/>
    </physiologicalReaction>
</comment>
<keyword evidence="10 18" id="KW-0560">Oxidoreductase</keyword>
<keyword evidence="9" id="KW-1133">Transmembrane helix</keyword>
<evidence type="ECO:0000256" key="11">
    <source>
        <dbReference type="ARBA" id="ARBA00023033"/>
    </source>
</evidence>
<evidence type="ECO:0000256" key="15">
    <source>
        <dbReference type="ARBA" id="ARBA00048041"/>
    </source>
</evidence>
<dbReference type="GO" id="GO:0047822">
    <property type="term" value="F:hypotaurine monooxygenase activity"/>
    <property type="evidence" value="ECO:0007669"/>
    <property type="project" value="RHEA"/>
</dbReference>
<dbReference type="Gene3D" id="3.50.50.60">
    <property type="entry name" value="FAD/NAD(P)-binding domain"/>
    <property type="match status" value="4"/>
</dbReference>
<dbReference type="EC" id="1.-.-.-" evidence="19"/>
<evidence type="ECO:0000256" key="13">
    <source>
        <dbReference type="ARBA" id="ARBA00045957"/>
    </source>
</evidence>
<dbReference type="InterPro" id="IPR036188">
    <property type="entry name" value="FAD/NAD-bd_sf"/>
</dbReference>